<evidence type="ECO:0000256" key="2">
    <source>
        <dbReference type="ARBA" id="ARBA00022448"/>
    </source>
</evidence>
<keyword evidence="2" id="KW-0813">Transport</keyword>
<dbReference type="PANTHER" id="PTHR11537:SF235">
    <property type="entry name" value="POTASSIUM VOLTAGE-GATED CHANNEL SUBFAMILY C MEMBER 1-LIKE"/>
    <property type="match status" value="1"/>
</dbReference>
<keyword evidence="6" id="KW-0851">Voltage-gated channel</keyword>
<feature type="transmembrane region" description="Helical" evidence="12">
    <location>
        <begin position="276"/>
        <end position="300"/>
    </location>
</feature>
<evidence type="ECO:0000313" key="14">
    <source>
        <dbReference type="EMBL" id="KAH0630886.1"/>
    </source>
</evidence>
<dbReference type="PRINTS" id="PR01498">
    <property type="entry name" value="SHAWCHANNEL"/>
</dbReference>
<comment type="subcellular location">
    <subcellularLocation>
        <location evidence="1">Membrane</location>
        <topology evidence="1">Multi-pass membrane protein</topology>
    </subcellularLocation>
</comment>
<feature type="domain" description="BTB" evidence="13">
    <location>
        <begin position="6"/>
        <end position="109"/>
    </location>
</feature>
<feature type="transmembrane region" description="Helical" evidence="12">
    <location>
        <begin position="320"/>
        <end position="342"/>
    </location>
</feature>
<evidence type="ECO:0000256" key="8">
    <source>
        <dbReference type="ARBA" id="ARBA00022989"/>
    </source>
</evidence>
<proteinExistence type="predicted"/>
<feature type="transmembrane region" description="Helical" evidence="12">
    <location>
        <begin position="381"/>
        <end position="403"/>
    </location>
</feature>
<evidence type="ECO:0000256" key="1">
    <source>
        <dbReference type="ARBA" id="ARBA00004141"/>
    </source>
</evidence>
<reference evidence="14 15" key="1">
    <citation type="journal article" date="2022" name="Gigascience">
        <title>A chromosome-level genome assembly and annotation of the desert horned lizard, Phrynosoma platyrhinos, provides insight into chromosomal rearrangements among reptiles.</title>
        <authorList>
            <person name="Koochekian N."/>
            <person name="Ascanio A."/>
            <person name="Farleigh K."/>
            <person name="Card D.C."/>
            <person name="Schield D.R."/>
            <person name="Castoe T.A."/>
            <person name="Jezkova T."/>
        </authorList>
    </citation>
    <scope>NUCLEOTIDE SEQUENCE [LARGE SCALE GENOMIC DNA]</scope>
    <source>
        <strain evidence="14">NK-2021</strain>
    </source>
</reference>
<dbReference type="Proteomes" id="UP000826234">
    <property type="component" value="Unassembled WGS sequence"/>
</dbReference>
<keyword evidence="7" id="KW-0630">Potassium</keyword>
<evidence type="ECO:0000256" key="7">
    <source>
        <dbReference type="ARBA" id="ARBA00022958"/>
    </source>
</evidence>
<dbReference type="InterPro" id="IPR011333">
    <property type="entry name" value="SKP1/BTB/POZ_sf"/>
</dbReference>
<sequence length="426" mass="49412">MVESREKIVLNIGGVRYETYCSTLRAFPGTKLHSLTEPEASMAFDYNPNAKEFFFDRSPRLFRQVLNYCRTRHLHCPGDVCRSALEQELAFWEITVSQLPPCCWTKLSKMEDQPEEYDVFGSADEPDDYQGLLSQGERRNDHHWMHWKLRIWTLFEKPYSSLWATALAILSLLLNIGLVILTNIHSTSHFLVFNDTIEDGFHHYRHHWTFLHKKVSPLLYLELFFILLFASEFFLRLTVCPSKKKFLWRPLNAIDFLSLFPVFIDLFSTGHPSKDQAIIMSLGLFRAVYILKLLKVFRLVETPLMLKVLPYMAKAILKEIFLFVVVFVFEVLFFGSLCYYAEIEEYDIYMYDVTSALWWAVITLTTVGYGDMYPVTRVGQVVGACAAITGVLTIIILTAILLVKFKGFYEAAVAKEKRKSMKRQAA</sequence>
<dbReference type="InterPro" id="IPR003974">
    <property type="entry name" value="K_chnl_volt-dep_Kv3"/>
</dbReference>
<dbReference type="SUPFAM" id="SSF81324">
    <property type="entry name" value="Voltage-gated potassium channels"/>
    <property type="match status" value="1"/>
</dbReference>
<dbReference type="Gene3D" id="3.30.710.10">
    <property type="entry name" value="Potassium Channel Kv1.1, Chain A"/>
    <property type="match status" value="1"/>
</dbReference>
<keyword evidence="3" id="KW-0633">Potassium transport</keyword>
<dbReference type="SUPFAM" id="SSF54695">
    <property type="entry name" value="POZ domain"/>
    <property type="match status" value="1"/>
</dbReference>
<evidence type="ECO:0000256" key="3">
    <source>
        <dbReference type="ARBA" id="ARBA00022538"/>
    </source>
</evidence>
<evidence type="ECO:0000259" key="13">
    <source>
        <dbReference type="SMART" id="SM00225"/>
    </source>
</evidence>
<comment type="caution">
    <text evidence="14">The sequence shown here is derived from an EMBL/GenBank/DDBJ whole genome shotgun (WGS) entry which is preliminary data.</text>
</comment>
<name>A0ABQ7TMT0_PHRPL</name>
<dbReference type="InterPro" id="IPR000210">
    <property type="entry name" value="BTB/POZ_dom"/>
</dbReference>
<keyword evidence="15" id="KW-1185">Reference proteome</keyword>
<evidence type="ECO:0000256" key="12">
    <source>
        <dbReference type="SAM" id="Phobius"/>
    </source>
</evidence>
<organism evidence="14 15">
    <name type="scientific">Phrynosoma platyrhinos</name>
    <name type="common">Desert horned lizard</name>
    <dbReference type="NCBI Taxonomy" id="52577"/>
    <lineage>
        <taxon>Eukaryota</taxon>
        <taxon>Metazoa</taxon>
        <taxon>Chordata</taxon>
        <taxon>Craniata</taxon>
        <taxon>Vertebrata</taxon>
        <taxon>Euteleostomi</taxon>
        <taxon>Lepidosauria</taxon>
        <taxon>Squamata</taxon>
        <taxon>Bifurcata</taxon>
        <taxon>Unidentata</taxon>
        <taxon>Episquamata</taxon>
        <taxon>Toxicofera</taxon>
        <taxon>Iguania</taxon>
        <taxon>Phrynosomatidae</taxon>
        <taxon>Phrynosomatinae</taxon>
        <taxon>Phrynosoma</taxon>
    </lineage>
</organism>
<keyword evidence="4 12" id="KW-0812">Transmembrane</keyword>
<dbReference type="Gene3D" id="1.20.120.350">
    <property type="entry name" value="Voltage-gated potassium channels. Chain C"/>
    <property type="match status" value="1"/>
</dbReference>
<keyword evidence="8 12" id="KW-1133">Transmembrane helix</keyword>
<keyword evidence="11" id="KW-0407">Ion channel</keyword>
<evidence type="ECO:0000256" key="5">
    <source>
        <dbReference type="ARBA" id="ARBA00022826"/>
    </source>
</evidence>
<feature type="transmembrane region" description="Helical" evidence="12">
    <location>
        <begin position="348"/>
        <end position="369"/>
    </location>
</feature>
<feature type="transmembrane region" description="Helical" evidence="12">
    <location>
        <begin position="218"/>
        <end position="239"/>
    </location>
</feature>
<keyword evidence="9" id="KW-0406">Ion transport</keyword>
<dbReference type="SMART" id="SM00225">
    <property type="entry name" value="BTB"/>
    <property type="match status" value="1"/>
</dbReference>
<dbReference type="Pfam" id="PF02214">
    <property type="entry name" value="BTB_2"/>
    <property type="match status" value="1"/>
</dbReference>
<evidence type="ECO:0000256" key="4">
    <source>
        <dbReference type="ARBA" id="ARBA00022692"/>
    </source>
</evidence>
<protein>
    <recommendedName>
        <fullName evidence="13">BTB domain-containing protein</fullName>
    </recommendedName>
</protein>
<dbReference type="PRINTS" id="PR00169">
    <property type="entry name" value="KCHANNEL"/>
</dbReference>
<dbReference type="InterPro" id="IPR028325">
    <property type="entry name" value="VG_K_chnl"/>
</dbReference>
<feature type="transmembrane region" description="Helical" evidence="12">
    <location>
        <begin position="162"/>
        <end position="184"/>
    </location>
</feature>
<evidence type="ECO:0000256" key="11">
    <source>
        <dbReference type="ARBA" id="ARBA00023303"/>
    </source>
</evidence>
<dbReference type="EMBL" id="JAIPUX010000415">
    <property type="protein sequence ID" value="KAH0630886.1"/>
    <property type="molecule type" value="Genomic_DNA"/>
</dbReference>
<keyword evidence="10 12" id="KW-0472">Membrane</keyword>
<dbReference type="Pfam" id="PF00520">
    <property type="entry name" value="Ion_trans"/>
    <property type="match status" value="1"/>
</dbReference>
<dbReference type="InterPro" id="IPR027359">
    <property type="entry name" value="Volt_channel_dom_sf"/>
</dbReference>
<evidence type="ECO:0000313" key="15">
    <source>
        <dbReference type="Proteomes" id="UP000826234"/>
    </source>
</evidence>
<dbReference type="Gene3D" id="1.10.287.70">
    <property type="match status" value="1"/>
</dbReference>
<evidence type="ECO:0000256" key="10">
    <source>
        <dbReference type="ARBA" id="ARBA00023136"/>
    </source>
</evidence>
<feature type="transmembrane region" description="Helical" evidence="12">
    <location>
        <begin position="246"/>
        <end position="264"/>
    </location>
</feature>
<gene>
    <name evidence="14" type="ORF">JD844_004214</name>
</gene>
<dbReference type="InterPro" id="IPR003131">
    <property type="entry name" value="T1-type_BTB"/>
</dbReference>
<evidence type="ECO:0000256" key="9">
    <source>
        <dbReference type="ARBA" id="ARBA00023065"/>
    </source>
</evidence>
<accession>A0ABQ7TMT0</accession>
<dbReference type="InterPro" id="IPR005821">
    <property type="entry name" value="Ion_trans_dom"/>
</dbReference>
<evidence type="ECO:0000256" key="6">
    <source>
        <dbReference type="ARBA" id="ARBA00022882"/>
    </source>
</evidence>
<dbReference type="PANTHER" id="PTHR11537">
    <property type="entry name" value="VOLTAGE-GATED POTASSIUM CHANNEL"/>
    <property type="match status" value="1"/>
</dbReference>
<keyword evidence="5" id="KW-0631">Potassium channel</keyword>